<organism evidence="5 6">
    <name type="scientific">Zunongwangia profunda</name>
    <dbReference type="NCBI Taxonomy" id="398743"/>
    <lineage>
        <taxon>Bacteria</taxon>
        <taxon>Pseudomonadati</taxon>
        <taxon>Bacteroidota</taxon>
        <taxon>Flavobacteriia</taxon>
        <taxon>Flavobacteriales</taxon>
        <taxon>Flavobacteriaceae</taxon>
        <taxon>Zunongwangia</taxon>
    </lineage>
</organism>
<dbReference type="EMBL" id="DPMF01000221">
    <property type="protein sequence ID" value="HCV81218.1"/>
    <property type="molecule type" value="Genomic_DNA"/>
</dbReference>
<evidence type="ECO:0000256" key="1">
    <source>
        <dbReference type="ARBA" id="ARBA00005964"/>
    </source>
</evidence>
<feature type="domain" description="Carboxylesterase type B" evidence="4">
    <location>
        <begin position="53"/>
        <end position="538"/>
    </location>
</feature>
<dbReference type="RefSeq" id="WP_013069871.1">
    <property type="nucleotide sequence ID" value="NZ_CAJXAW010000008.1"/>
</dbReference>
<proteinExistence type="inferred from homology"/>
<comment type="caution">
    <text evidence="5">The sequence shown here is derived from an EMBL/GenBank/DDBJ whole genome shotgun (WGS) entry which is preliminary data.</text>
</comment>
<dbReference type="InterPro" id="IPR029058">
    <property type="entry name" value="AB_hydrolase_fold"/>
</dbReference>
<evidence type="ECO:0000259" key="4">
    <source>
        <dbReference type="Pfam" id="PF00135"/>
    </source>
</evidence>
<dbReference type="EC" id="3.1.1.-" evidence="3"/>
<dbReference type="InterPro" id="IPR050309">
    <property type="entry name" value="Type-B_Carboxylest/Lipase"/>
</dbReference>
<sequence>MNRRVFFGKTGISIAACGISFFSPLASRKWDRESEDLISEDDQQLFIGEDIAVAQTKYGKVKGFLQRGIMVFRGIPYGLDTSGKNRFMPPQPPKPWKGTLPVVFYGNTAPQNIYNRSPKSYSAFVDHWNYDEVSEDCLRLNIWSPGIDGFKRPVLVWLHGGGFSNGNGIEQDGYNGENFSRDGNIVFCSINHRLGPFGFADFSGISEKYKYSGNVGMLDIVAALKWINENIQNFGGDPNNVTIMGQSGGGDKVCTLANMSETKGLVHKAVALSGSNTRALDNSYTRQLGRFILKEANLKDDEIDRLQEIPWPEYQRLAYKAAEKLQEQTGKTFIRGSFAPNADGDVIPAGEYFENKENRPDIPLLLCSTFHEWNPNRDSPELENISLNEVIDKLENKFGDRSKEIVGAYSINFPNARPIEIWALILSNRQTIIETANAKLKQNSSVYLAWFGWESPLFDGRHRSFHCLDISFWFLNTDRMITHTGGGISPRKLSKKMSESLIAFMKTGDPNCNSLPSWPKYTKENVETMILDNQCSVQYNPDKRGRLSIINS</sequence>
<reference evidence="5 6" key="1">
    <citation type="journal article" date="2018" name="Nat. Biotechnol.">
        <title>A standardized bacterial taxonomy based on genome phylogeny substantially revises the tree of life.</title>
        <authorList>
            <person name="Parks D.H."/>
            <person name="Chuvochina M."/>
            <person name="Waite D.W."/>
            <person name="Rinke C."/>
            <person name="Skarshewski A."/>
            <person name="Chaumeil P.A."/>
            <person name="Hugenholtz P."/>
        </authorList>
    </citation>
    <scope>NUCLEOTIDE SEQUENCE [LARGE SCALE GENOMIC DNA]</scope>
    <source>
        <strain evidence="5">UBA9359</strain>
    </source>
</reference>
<dbReference type="Pfam" id="PF00135">
    <property type="entry name" value="COesterase"/>
    <property type="match status" value="1"/>
</dbReference>
<evidence type="ECO:0000313" key="5">
    <source>
        <dbReference type="EMBL" id="HCV81218.1"/>
    </source>
</evidence>
<protein>
    <recommendedName>
        <fullName evidence="3">Carboxylic ester hydrolase</fullName>
        <ecNumber evidence="3">3.1.1.-</ecNumber>
    </recommendedName>
</protein>
<dbReference type="AlphaFoldDB" id="A0A3D5J0M4"/>
<evidence type="ECO:0000256" key="2">
    <source>
        <dbReference type="ARBA" id="ARBA00022801"/>
    </source>
</evidence>
<dbReference type="OMA" id="YDGRAFN"/>
<keyword evidence="2 3" id="KW-0378">Hydrolase</keyword>
<dbReference type="Proteomes" id="UP000264330">
    <property type="component" value="Unassembled WGS sequence"/>
</dbReference>
<dbReference type="GO" id="GO:0016787">
    <property type="term" value="F:hydrolase activity"/>
    <property type="evidence" value="ECO:0007669"/>
    <property type="project" value="UniProtKB-KW"/>
</dbReference>
<accession>A0A3D5J0M4</accession>
<dbReference type="InterPro" id="IPR019826">
    <property type="entry name" value="Carboxylesterase_B_AS"/>
</dbReference>
<evidence type="ECO:0000256" key="3">
    <source>
        <dbReference type="RuleBase" id="RU361235"/>
    </source>
</evidence>
<dbReference type="InterPro" id="IPR002018">
    <property type="entry name" value="CarbesteraseB"/>
</dbReference>
<name>A0A3D5J0M4_9FLAO</name>
<dbReference type="Gene3D" id="3.40.50.1820">
    <property type="entry name" value="alpha/beta hydrolase"/>
    <property type="match status" value="1"/>
</dbReference>
<dbReference type="PANTHER" id="PTHR11559">
    <property type="entry name" value="CARBOXYLESTERASE"/>
    <property type="match status" value="1"/>
</dbReference>
<dbReference type="PROSITE" id="PS00122">
    <property type="entry name" value="CARBOXYLESTERASE_B_1"/>
    <property type="match status" value="1"/>
</dbReference>
<evidence type="ECO:0000313" key="6">
    <source>
        <dbReference type="Proteomes" id="UP000264330"/>
    </source>
</evidence>
<dbReference type="SUPFAM" id="SSF53474">
    <property type="entry name" value="alpha/beta-Hydrolases"/>
    <property type="match status" value="1"/>
</dbReference>
<comment type="similarity">
    <text evidence="1 3">Belongs to the type-B carboxylesterase/lipase family.</text>
</comment>
<gene>
    <name evidence="5" type="ORF">DGQ38_09225</name>
</gene>